<dbReference type="InterPro" id="IPR001619">
    <property type="entry name" value="Sec1-like"/>
</dbReference>
<evidence type="ECO:0000313" key="3">
    <source>
        <dbReference type="EMBL" id="KAA6400112.1"/>
    </source>
</evidence>
<gene>
    <name evidence="3" type="ORF">EZS28_004361</name>
</gene>
<protein>
    <recommendedName>
        <fullName evidence="5">Vacuolar protein sorting-associated protein 33A</fullName>
    </recommendedName>
</protein>
<dbReference type="SUPFAM" id="SSF56815">
    <property type="entry name" value="Sec1/munc18-like (SM) proteins"/>
    <property type="match status" value="3"/>
</dbReference>
<name>A0A5J4WZZ1_9EUKA</name>
<feature type="region of interest" description="Disordered" evidence="2">
    <location>
        <begin position="830"/>
        <end position="850"/>
    </location>
</feature>
<feature type="compositionally biased region" description="Polar residues" evidence="2">
    <location>
        <begin position="920"/>
        <end position="935"/>
    </location>
</feature>
<dbReference type="Gene3D" id="3.40.50.1910">
    <property type="match status" value="3"/>
</dbReference>
<evidence type="ECO:0000256" key="2">
    <source>
        <dbReference type="SAM" id="MobiDB-lite"/>
    </source>
</evidence>
<dbReference type="AlphaFoldDB" id="A0A5J4WZZ1"/>
<feature type="compositionally biased region" description="Basic and acidic residues" evidence="2">
    <location>
        <begin position="644"/>
        <end position="657"/>
    </location>
</feature>
<dbReference type="InterPro" id="IPR027482">
    <property type="entry name" value="Sec1-like_dom2"/>
</dbReference>
<evidence type="ECO:0000256" key="1">
    <source>
        <dbReference type="ARBA" id="ARBA00009884"/>
    </source>
</evidence>
<reference evidence="3 4" key="1">
    <citation type="submission" date="2019-03" db="EMBL/GenBank/DDBJ databases">
        <title>Single cell metagenomics reveals metabolic interactions within the superorganism composed of flagellate Streblomastix strix and complex community of Bacteroidetes bacteria on its surface.</title>
        <authorList>
            <person name="Treitli S.C."/>
            <person name="Kolisko M."/>
            <person name="Husnik F."/>
            <person name="Keeling P."/>
            <person name="Hampl V."/>
        </authorList>
    </citation>
    <scope>NUCLEOTIDE SEQUENCE [LARGE SCALE GENOMIC DNA]</scope>
    <source>
        <strain evidence="3">ST1C</strain>
    </source>
</reference>
<dbReference type="GO" id="GO:0016192">
    <property type="term" value="P:vesicle-mediated transport"/>
    <property type="evidence" value="ECO:0007669"/>
    <property type="project" value="InterPro"/>
</dbReference>
<feature type="region of interest" description="Disordered" evidence="2">
    <location>
        <begin position="898"/>
        <end position="935"/>
    </location>
</feature>
<proteinExistence type="inferred from homology"/>
<dbReference type="OrthoDB" id="2228at2759"/>
<sequence>MLQENSNVEINRRQYCYIQALLVVEHTKPISQPSLLFVDAELVGALEIVANIDPKRQLKWISLTSSVFPPSFTNCMFIVRPTPKNASTIARFAGRSNSSTIYFVPHASDHITRMLYSVPSLDPLIYSLDWSYTLLDLDLISFSLPHCLRASLMEGQITFSSFIAKGLYDIFRHSSIPQRFVVKGDISEAVFEQLNDYFNSPDTITSLTSISALQSHQFPPLPFTFDTVFIFDRTADLISPLLTPHTYMGRILELLNVNEDLLLTYTPKILIKPIQQPGQTKQSIPVAQPLLHPLLRCSDHFIHEAGDYFMSTAIDWIVQRVRELTAATHETNRQKLNTEELKTYAKQLGKRLILQKLAADVHSVAIETIRGPGGSLPFADRVHLELGILLGQEQTSIPSIYNPQSTLVNLLSGKSRIGKGEVRRDIMQYIEEAMFYSLRRTPSLIAGGYPPSPFGSGACNVSGASFLQPRMKSYEVNQIQPALFTPQSTYIPSHASIIRLLLLHTASSGGLSENEFNIVRIQLLKHIGYGFIRDLIQLEQKGLFRAGQYSTETSPYVCTSPWISKTQPLLPHPNETQLSSAGSATIISLQQSLTSYEKEYALNCGPGYFQGLQRQRDSFRILTSVLQLISGGNIDKSPYPSIFKDPKDEKKIKDSKDNTTSNNNNNKEDEDDDYSSIFVQYAPILTRLVQFAFAPYGWRLIEKPLMQYVPGKTIIWIREQQTDSNNSNLINPLITNIRNDEDILDDEKRLYQKVFNISSDNTDNPISNELKGQFQAPQQIESEEVVNGITDYDIHHQCQDDSNIWITESGNEIIDDGDGFIIKLNEGGMIENSDNAGNDEQKKDQNDQKSMREKLMGKKTIIVKAPEALNLAQLQEQERAKRKKIELKRSFFKQIPLSDFDPIDPNPPISISSQLSSQNKIEQPTQLNTQPNSETPAIDEQLTQQPVQSILIVVIGGLTLPEIACFRHLGRKIGRNFVFASTSFESGTSMIERLLGWK</sequence>
<evidence type="ECO:0000313" key="4">
    <source>
        <dbReference type="Proteomes" id="UP000324800"/>
    </source>
</evidence>
<feature type="compositionally biased region" description="Basic and acidic residues" evidence="2">
    <location>
        <begin position="839"/>
        <end position="850"/>
    </location>
</feature>
<feature type="compositionally biased region" description="Low complexity" evidence="2">
    <location>
        <begin position="909"/>
        <end position="919"/>
    </location>
</feature>
<evidence type="ECO:0008006" key="5">
    <source>
        <dbReference type="Google" id="ProtNLM"/>
    </source>
</evidence>
<feature type="region of interest" description="Disordered" evidence="2">
    <location>
        <begin position="639"/>
        <end position="671"/>
    </location>
</feature>
<dbReference type="Proteomes" id="UP000324800">
    <property type="component" value="Unassembled WGS sequence"/>
</dbReference>
<dbReference type="PANTHER" id="PTHR11679">
    <property type="entry name" value="VESICLE PROTEIN SORTING-ASSOCIATED"/>
    <property type="match status" value="1"/>
</dbReference>
<dbReference type="EMBL" id="SNRW01000619">
    <property type="protein sequence ID" value="KAA6400112.1"/>
    <property type="molecule type" value="Genomic_DNA"/>
</dbReference>
<dbReference type="Pfam" id="PF00995">
    <property type="entry name" value="Sec1"/>
    <property type="match status" value="2"/>
</dbReference>
<dbReference type="InterPro" id="IPR036045">
    <property type="entry name" value="Sec1-like_sf"/>
</dbReference>
<organism evidence="3 4">
    <name type="scientific">Streblomastix strix</name>
    <dbReference type="NCBI Taxonomy" id="222440"/>
    <lineage>
        <taxon>Eukaryota</taxon>
        <taxon>Metamonada</taxon>
        <taxon>Preaxostyla</taxon>
        <taxon>Oxymonadida</taxon>
        <taxon>Streblomastigidae</taxon>
        <taxon>Streblomastix</taxon>
    </lineage>
</organism>
<comment type="similarity">
    <text evidence="1">Belongs to the STXBP/unc-18/SEC1 family.</text>
</comment>
<accession>A0A5J4WZZ1</accession>
<comment type="caution">
    <text evidence="3">The sequence shown here is derived from an EMBL/GenBank/DDBJ whole genome shotgun (WGS) entry which is preliminary data.</text>
</comment>